<name>A0A8H3YHM2_9TREE</name>
<evidence type="ECO:0000313" key="2">
    <source>
        <dbReference type="Proteomes" id="UP000620104"/>
    </source>
</evidence>
<reference evidence="1" key="1">
    <citation type="submission" date="2020-07" db="EMBL/GenBank/DDBJ databases">
        <title>Draft Genome Sequence of a Deep-Sea Yeast, Naganishia (Cryptococcus) liquefaciens strain N6.</title>
        <authorList>
            <person name="Han Y.W."/>
            <person name="Kajitani R."/>
            <person name="Morimoto H."/>
            <person name="Parhat M."/>
            <person name="Tsubouchi H."/>
            <person name="Bakenova O."/>
            <person name="Ogata M."/>
            <person name="Argunhan B."/>
            <person name="Aoki R."/>
            <person name="Kajiwara S."/>
            <person name="Itoh T."/>
            <person name="Iwasaki H."/>
        </authorList>
    </citation>
    <scope>NUCLEOTIDE SEQUENCE</scope>
    <source>
        <strain evidence="1">N6</strain>
    </source>
</reference>
<accession>A0A8H3YHM2</accession>
<gene>
    <name evidence="1" type="ORF">NliqN6_5900</name>
</gene>
<sequence>MEKDARQFAISLQRTEKIGDVIAKIAGKDPKKWTCMNQESFPIHRYDFENGKPVQVERTVKIVGGISRDYDQANNIVKHAQDAPQEYRMWPYILHAAVKEIREDSKDHRSLLTTDNKPFDCEEKGRKALCDVGDYYAKLLGEEMVAQPLTIDTLQPVLSKLQTAVPRFMVFTWSTTGNRKVITKYAEKQKTIDYYDPDPKKSIFENKPIEDILSGKGSKYIVYPNRLHEE</sequence>
<proteinExistence type="predicted"/>
<dbReference type="AlphaFoldDB" id="A0A8H3YHM2"/>
<keyword evidence="2" id="KW-1185">Reference proteome</keyword>
<dbReference type="Proteomes" id="UP000620104">
    <property type="component" value="Unassembled WGS sequence"/>
</dbReference>
<protein>
    <submittedName>
        <fullName evidence="1">Uncharacterized protein</fullName>
    </submittedName>
</protein>
<organism evidence="1 2">
    <name type="scientific">Naganishia liquefaciens</name>
    <dbReference type="NCBI Taxonomy" id="104408"/>
    <lineage>
        <taxon>Eukaryota</taxon>
        <taxon>Fungi</taxon>
        <taxon>Dikarya</taxon>
        <taxon>Basidiomycota</taxon>
        <taxon>Agaricomycotina</taxon>
        <taxon>Tremellomycetes</taxon>
        <taxon>Filobasidiales</taxon>
        <taxon>Filobasidiaceae</taxon>
        <taxon>Naganishia</taxon>
    </lineage>
</organism>
<evidence type="ECO:0000313" key="1">
    <source>
        <dbReference type="EMBL" id="GHJ89498.1"/>
    </source>
</evidence>
<comment type="caution">
    <text evidence="1">The sequence shown here is derived from an EMBL/GenBank/DDBJ whole genome shotgun (WGS) entry which is preliminary data.</text>
</comment>
<dbReference type="EMBL" id="BLZA01000043">
    <property type="protein sequence ID" value="GHJ89498.1"/>
    <property type="molecule type" value="Genomic_DNA"/>
</dbReference>